<keyword evidence="1" id="KW-0378">Hydrolase</keyword>
<dbReference type="Proteomes" id="UP001214039">
    <property type="component" value="Chromosome"/>
</dbReference>
<dbReference type="EMBL" id="CP113498">
    <property type="protein sequence ID" value="WFQ93280.1"/>
    <property type="molecule type" value="Genomic_DNA"/>
</dbReference>
<organism evidence="1 2">
    <name type="scientific">Mycoplasma feriruminatoris</name>
    <dbReference type="NCBI Taxonomy" id="1179777"/>
    <lineage>
        <taxon>Bacteria</taxon>
        <taxon>Bacillati</taxon>
        <taxon>Mycoplasmatota</taxon>
        <taxon>Mollicutes</taxon>
        <taxon>Mycoplasmataceae</taxon>
        <taxon>Mycoplasma</taxon>
    </lineage>
</organism>
<protein>
    <submittedName>
        <fullName evidence="1">HNH endonuclease</fullName>
    </submittedName>
</protein>
<dbReference type="GO" id="GO:0004519">
    <property type="term" value="F:endonuclease activity"/>
    <property type="evidence" value="ECO:0007669"/>
    <property type="project" value="UniProtKB-KW"/>
</dbReference>
<proteinExistence type="predicted"/>
<keyword evidence="1" id="KW-0540">Nuclease</keyword>
<accession>A0ABY8HWV1</accession>
<reference evidence="1" key="1">
    <citation type="submission" date="2022-11" db="EMBL/GenBank/DDBJ databases">
        <title>Comparative genomic analysis of Mycoplasma feriruminatoris and the Mycoplasma mycoides cluster.</title>
        <authorList>
            <person name="Baby V."/>
            <person name="Ambroset C."/>
            <person name="Gaurivaud P."/>
            <person name="Boury C."/>
            <person name="Guichoux E."/>
            <person name="Lartigue C."/>
            <person name="Tardy F."/>
            <person name="Sirand-Pugnet P."/>
        </authorList>
    </citation>
    <scope>NUCLEOTIDE SEQUENCE [LARGE SCALE GENOMIC DNA]</scope>
    <source>
        <strain evidence="1">L15181</strain>
    </source>
</reference>
<dbReference type="RefSeq" id="WP_278300051.1">
    <property type="nucleotide sequence ID" value="NZ_CP113498.1"/>
</dbReference>
<gene>
    <name evidence="1" type="ORF">MFERI15181_00180</name>
</gene>
<keyword evidence="2" id="KW-1185">Reference proteome</keyword>
<keyword evidence="1" id="KW-0255">Endonuclease</keyword>
<name>A0ABY8HWV1_9MOLU</name>
<sequence length="334" mass="40244">MFCLLEYRTKPEEEMTIFEDLNSKGKPLSDFDLIKNFLISHNTLGYSTEKKLDKFQKNITDFLKDKLDKKDEGKTEEYIEDFLNNYLRFKWCKMDKTKNNNDSLFYKFSKSTKRYALFKYFKDFVSNHLEQKITTKETYKKFIQQLNGFLQLHIKLKFPENFNDIGSNEWLIAIRNKDIHFFLVFYLYDKYYSLQAYKWEEQDKSSKANVIKYIKVFSSHIIKVISVHKDSHLSLFDLTYEFIDMIKHNKKPEEIKIWLESQSNDNSTRDGVIFNTPSKKDFLDSCKAQIITPWISYSLAYIIQISLEKKKTLWQHYGRQNYTNCWTHYASKLK</sequence>
<evidence type="ECO:0000313" key="1">
    <source>
        <dbReference type="EMBL" id="WFQ93280.1"/>
    </source>
</evidence>
<evidence type="ECO:0000313" key="2">
    <source>
        <dbReference type="Proteomes" id="UP001214039"/>
    </source>
</evidence>